<dbReference type="InterPro" id="IPR045326">
    <property type="entry name" value="ATG17-like_dom"/>
</dbReference>
<dbReference type="Pfam" id="PF04108">
    <property type="entry name" value="ATG17_like"/>
    <property type="match status" value="1"/>
</dbReference>
<feature type="coiled-coil region" evidence="8">
    <location>
        <begin position="869"/>
        <end position="924"/>
    </location>
</feature>
<reference evidence="12 13" key="1">
    <citation type="submission" date="2023-11" db="EMBL/GenBank/DDBJ databases">
        <title>An acidophilic fungus is an integral part of prey digestion in a carnivorous sundew plant.</title>
        <authorList>
            <person name="Tsai I.J."/>
        </authorList>
    </citation>
    <scope>NUCLEOTIDE SEQUENCE [LARGE SCALE GENOMIC DNA]</scope>
    <source>
        <strain evidence="12">169a</strain>
    </source>
</reference>
<feature type="compositionally biased region" description="Polar residues" evidence="9">
    <location>
        <begin position="1396"/>
        <end position="1424"/>
    </location>
</feature>
<dbReference type="GO" id="GO:1903599">
    <property type="term" value="P:positive regulation of autophagy of mitochondrion"/>
    <property type="evidence" value="ECO:0007669"/>
    <property type="project" value="UniProtKB-UniRule"/>
</dbReference>
<feature type="compositionally biased region" description="Low complexity" evidence="9">
    <location>
        <begin position="78"/>
        <end position="89"/>
    </location>
</feature>
<evidence type="ECO:0000256" key="8">
    <source>
        <dbReference type="SAM" id="Coils"/>
    </source>
</evidence>
<dbReference type="GO" id="GO:0060090">
    <property type="term" value="F:molecular adaptor activity"/>
    <property type="evidence" value="ECO:0007669"/>
    <property type="project" value="TreeGrafter"/>
</dbReference>
<dbReference type="Pfam" id="PF10377">
    <property type="entry name" value="ATG11"/>
    <property type="match status" value="1"/>
</dbReference>
<evidence type="ECO:0000256" key="2">
    <source>
        <dbReference type="ARBA" id="ARBA00013804"/>
    </source>
</evidence>
<comment type="subcellular location">
    <subcellularLocation>
        <location evidence="7">Preautophagosomal structure membrane</location>
        <topology evidence="7">Peripheral membrane protein</topology>
    </subcellularLocation>
    <subcellularLocation>
        <location evidence="7">Vacuole membrane</location>
        <topology evidence="7">Peripheral membrane protein</topology>
    </subcellularLocation>
    <text evidence="7">During pexophagy, accumulates in the vacuolar membrane region, where the peroxisomes contact the vacuole.</text>
</comment>
<proteinExistence type="inferred from homology"/>
<protein>
    <recommendedName>
        <fullName evidence="2 7">Autophagy-related protein 11</fullName>
    </recommendedName>
</protein>
<feature type="domain" description="Autophagy-related protein 11 C-terminal" evidence="11">
    <location>
        <begin position="1107"/>
        <end position="1259"/>
    </location>
</feature>
<keyword evidence="6 8" id="KW-0175">Coiled coil</keyword>
<dbReference type="GO" id="GO:0019901">
    <property type="term" value="F:protein kinase binding"/>
    <property type="evidence" value="ECO:0007669"/>
    <property type="project" value="TreeGrafter"/>
</dbReference>
<dbReference type="GO" id="GO:0000422">
    <property type="term" value="P:autophagy of mitochondrion"/>
    <property type="evidence" value="ECO:0007669"/>
    <property type="project" value="TreeGrafter"/>
</dbReference>
<accession>A0AAQ3R657</accession>
<evidence type="ECO:0000256" key="6">
    <source>
        <dbReference type="ARBA" id="ARBA00023054"/>
    </source>
</evidence>
<dbReference type="GO" id="GO:1990316">
    <property type="term" value="C:Atg1/ULK1 kinase complex"/>
    <property type="evidence" value="ECO:0007669"/>
    <property type="project" value="TreeGrafter"/>
</dbReference>
<dbReference type="EMBL" id="CP138588">
    <property type="protein sequence ID" value="WPH02811.1"/>
    <property type="molecule type" value="Genomic_DNA"/>
</dbReference>
<keyword evidence="4 7" id="KW-0653">Protein transport</keyword>
<feature type="compositionally biased region" description="Acidic residues" evidence="9">
    <location>
        <begin position="1232"/>
        <end position="1244"/>
    </location>
</feature>
<dbReference type="GO" id="GO:0000045">
    <property type="term" value="P:autophagosome assembly"/>
    <property type="evidence" value="ECO:0007669"/>
    <property type="project" value="UniProtKB-UniRule"/>
</dbReference>
<dbReference type="PANTHER" id="PTHR13222">
    <property type="entry name" value="RB1-INDUCIBLE COILED-COIL"/>
    <property type="match status" value="1"/>
</dbReference>
<organism evidence="12 13">
    <name type="scientific">Acrodontium crateriforme</name>
    <dbReference type="NCBI Taxonomy" id="150365"/>
    <lineage>
        <taxon>Eukaryota</taxon>
        <taxon>Fungi</taxon>
        <taxon>Dikarya</taxon>
        <taxon>Ascomycota</taxon>
        <taxon>Pezizomycotina</taxon>
        <taxon>Dothideomycetes</taxon>
        <taxon>Dothideomycetidae</taxon>
        <taxon>Mycosphaerellales</taxon>
        <taxon>Teratosphaeriaceae</taxon>
        <taxon>Acrodontium</taxon>
    </lineage>
</organism>
<evidence type="ECO:0000259" key="10">
    <source>
        <dbReference type="Pfam" id="PF04108"/>
    </source>
</evidence>
<feature type="compositionally biased region" description="Polar residues" evidence="9">
    <location>
        <begin position="614"/>
        <end position="629"/>
    </location>
</feature>
<keyword evidence="3 7" id="KW-0813">Transport</keyword>
<feature type="region of interest" description="Disordered" evidence="9">
    <location>
        <begin position="72"/>
        <end position="104"/>
    </location>
</feature>
<gene>
    <name evidence="12" type="ORF">R9X50_00567900</name>
</gene>
<dbReference type="GO" id="GO:0015031">
    <property type="term" value="P:protein transport"/>
    <property type="evidence" value="ECO:0007669"/>
    <property type="project" value="UniProtKB-KW"/>
</dbReference>
<feature type="coiled-coil region" evidence="8">
    <location>
        <begin position="1120"/>
        <end position="1147"/>
    </location>
</feature>
<dbReference type="Proteomes" id="UP001303373">
    <property type="component" value="Chromosome 9"/>
</dbReference>
<dbReference type="GO" id="GO:0034727">
    <property type="term" value="P:piecemeal microautophagy of the nucleus"/>
    <property type="evidence" value="ECO:0007669"/>
    <property type="project" value="TreeGrafter"/>
</dbReference>
<dbReference type="GO" id="GO:0005774">
    <property type="term" value="C:vacuolar membrane"/>
    <property type="evidence" value="ECO:0007669"/>
    <property type="project" value="UniProtKB-SubCell"/>
</dbReference>
<feature type="coiled-coil region" evidence="8">
    <location>
        <begin position="978"/>
        <end position="1005"/>
    </location>
</feature>
<dbReference type="Gene3D" id="1.20.5.340">
    <property type="match status" value="1"/>
</dbReference>
<feature type="region of interest" description="Disordered" evidence="9">
    <location>
        <begin position="1289"/>
        <end position="1472"/>
    </location>
</feature>
<dbReference type="InterPro" id="IPR019460">
    <property type="entry name" value="Atg11_C"/>
</dbReference>
<evidence type="ECO:0000313" key="12">
    <source>
        <dbReference type="EMBL" id="WPH02811.1"/>
    </source>
</evidence>
<keyword evidence="13" id="KW-1185">Reference proteome</keyword>
<feature type="coiled-coil region" evidence="8">
    <location>
        <begin position="771"/>
        <end position="812"/>
    </location>
</feature>
<feature type="coiled-coil region" evidence="8">
    <location>
        <begin position="556"/>
        <end position="590"/>
    </location>
</feature>
<name>A0AAQ3R657_9PEZI</name>
<comment type="function">
    <text evidence="7">Involved in cytoplasm to vacuole transport (Cvt), pexophagy, mitophagy and nucleophagy. Recruits mitochondria for their selective degradation via autophagy (mitophagy) during starvation. Works as scaffold proteins that recruit ATG proteins to the pre-autophagosome (PAS), the site of vesicle/autophagosome formation. Required for the Cvt vesicles completion.</text>
</comment>
<feature type="compositionally biased region" description="Polar residues" evidence="9">
    <location>
        <begin position="1348"/>
        <end position="1357"/>
    </location>
</feature>
<feature type="compositionally biased region" description="Low complexity" evidence="9">
    <location>
        <begin position="1314"/>
        <end position="1328"/>
    </location>
</feature>
<evidence type="ECO:0000256" key="4">
    <source>
        <dbReference type="ARBA" id="ARBA00022927"/>
    </source>
</evidence>
<keyword evidence="7" id="KW-0926">Vacuole</keyword>
<evidence type="ECO:0000256" key="9">
    <source>
        <dbReference type="SAM" id="MobiDB-lite"/>
    </source>
</evidence>
<dbReference type="PANTHER" id="PTHR13222:SF1">
    <property type="entry name" value="RB1-INDUCIBLE COILED-COIL PROTEIN 1"/>
    <property type="match status" value="1"/>
</dbReference>
<feature type="domain" description="Autophagy protein ATG17-like" evidence="10">
    <location>
        <begin position="101"/>
        <end position="460"/>
    </location>
</feature>
<evidence type="ECO:0000256" key="1">
    <source>
        <dbReference type="ARBA" id="ARBA00009729"/>
    </source>
</evidence>
<dbReference type="GO" id="GO:0061709">
    <property type="term" value="P:reticulophagy"/>
    <property type="evidence" value="ECO:0007669"/>
    <property type="project" value="TreeGrafter"/>
</dbReference>
<comment type="subunit">
    <text evidence="7">Homodimer.</text>
</comment>
<evidence type="ECO:0000313" key="13">
    <source>
        <dbReference type="Proteomes" id="UP001303373"/>
    </source>
</evidence>
<dbReference type="GO" id="GO:0034517">
    <property type="term" value="P:ribophagy"/>
    <property type="evidence" value="ECO:0007669"/>
    <property type="project" value="TreeGrafter"/>
</dbReference>
<evidence type="ECO:0000259" key="11">
    <source>
        <dbReference type="Pfam" id="PF10377"/>
    </source>
</evidence>
<keyword evidence="7" id="KW-0472">Membrane</keyword>
<feature type="region of interest" description="Disordered" evidence="9">
    <location>
        <begin position="606"/>
        <end position="631"/>
    </location>
</feature>
<dbReference type="GO" id="GO:0034045">
    <property type="term" value="C:phagophore assembly site membrane"/>
    <property type="evidence" value="ECO:0007669"/>
    <property type="project" value="UniProtKB-SubCell"/>
</dbReference>
<comment type="similarity">
    <text evidence="1 7">Belongs to the ATG11 family.</text>
</comment>
<feature type="compositionally biased region" description="Polar residues" evidence="9">
    <location>
        <begin position="1037"/>
        <end position="1047"/>
    </location>
</feature>
<feature type="compositionally biased region" description="Polar residues" evidence="9">
    <location>
        <begin position="1329"/>
        <end position="1339"/>
    </location>
</feature>
<sequence>MSIQVYVGHTGQRLSLDPAVTTTVEALRSWISQQAAIQPRNQILLTNQGKQVRVQTLLTETELFVFDSSRLSAKNAPSPTSSSLESSVSNDFNPGTPPDTISNQNDLQAWQNLFRLRKSWASGLLNGCDTRAKQAQTYQDEQAIVERSLGVAVASLQQHVRSAEQKYLTAETWSDEILQEQEAYLTGWEEHLDSLRNVPARAEFARFIHSPAPGSRHVSQHNNITTLQGFVDVAATSKAASTAKSLSGAFSDRLSQMQTDLQMVTRDSEELLRVVNRINEQSLAQNTSEPAQLLEEIEIVVKKMGSDLEHIQSLPKTPQSVSSASKMALLHTRNYLPNLSTYCTEMNELVARARQQRDSAAQTASEHMQTLSTIESKLAELYADIKGLEVPQDDQQAFASLSMITRLPSVYGQLLIESVRRREWVAKMKRDSATLQEEVATYQEEEDKRRKKWIRSVEDVVNLDALQNNVLGVEISLQNEGNSWPMVSREELHAYVESLMDIYGQGPVTDEISQAVKDLDKPTRKQIKHARAFKNGSMHEATFGDISLFLRGDEQHKALRDSNIRLEEELKGQKNRVRKLEDLLHRQTQSSRPSISDMFSPQSISFSDRVASPMPSSSPRAQGDVSQAGSFKARRLSATQAIEEKRLARRVVDLEAELQAAKDDAVSRKNSDAEAQKQVEEAVSTKKDLMENMEAQQREFANERRNLEQELADAKERLEELENEMERLLGSRDDERTGIDTRIAAFEEEVSRLKEDSQAHAVRAAAERDAKGVLEQKLSAAEKAKAIAEEEMEKMRAELESREESNAEQLQLLVNAHQYLSPSQDPPSAIAALAAALEEHSRKSASQVKDLAEAVAFAKVENGSLWSSNERQKAELTNLTEKLSDLEEQLRTAEEAKTAGHAKITSLEEQLSDEQAQLRDLRSKFAEGETGSEVLRQRIAEEETKVGRLSSELAQVKSHANSMDVELMRLQKNHEVYHKSAEVTSARLEKRAERAKDLSQRLYSQNARLFRVMERSGLVVTFHDDTMVVERASKMGASTNMAETQPALSRTTTLTSPPPTRKSSGADDLGDLSILRWPDAETAEEESVRYEAFLQTISRFNIDIFGEAVVKRVRDFEYTARKYSREAKDAVRRADAYKERYVKLKGEVSAKVAVRDFKEGDLALFLPTRGQANGAWAAFNVGCPHYFLAEKEGMRLGTRDFIVARITKVEKKVVDLSRASTTLQPDGRSIDEASEAPSVDDDNPFELSDGLTWWLVHATEERGVGGAPSTPGLGKSTVAAANVDAKGSIRIKRTGSKHDDASRHLNKSLDSRRSSSASKKSVAGALVSTLANTSSSSPTAGAPIGDSSMASNRPRSITRNDARKPLPLPPTGSTGLGIAANAEAQPTDDRVRALASSPNLQLSRGSSPTQARQRSMSPSKSVRSLQRHLEPQSPAKSPAKSPARQKPSSGWESLWQAEFSLESPSKKKEGDK</sequence>
<feature type="compositionally biased region" description="Basic and acidic residues" evidence="9">
    <location>
        <begin position="1296"/>
        <end position="1313"/>
    </location>
</feature>
<feature type="region of interest" description="Disordered" evidence="9">
    <location>
        <begin position="1037"/>
        <end position="1069"/>
    </location>
</feature>
<dbReference type="InterPro" id="IPR040040">
    <property type="entry name" value="ATG11"/>
</dbReference>
<evidence type="ECO:0000256" key="7">
    <source>
        <dbReference type="RuleBase" id="RU367075"/>
    </source>
</evidence>
<keyword evidence="5 7" id="KW-0072">Autophagy</keyword>
<evidence type="ECO:0000256" key="3">
    <source>
        <dbReference type="ARBA" id="ARBA00022448"/>
    </source>
</evidence>
<feature type="region of interest" description="Disordered" evidence="9">
    <location>
        <begin position="1224"/>
        <end position="1244"/>
    </location>
</feature>
<feature type="coiled-coil region" evidence="8">
    <location>
        <begin position="644"/>
        <end position="738"/>
    </location>
</feature>
<feature type="compositionally biased region" description="Low complexity" evidence="9">
    <location>
        <begin position="1431"/>
        <end position="1449"/>
    </location>
</feature>
<evidence type="ECO:0000256" key="5">
    <source>
        <dbReference type="ARBA" id="ARBA00023006"/>
    </source>
</evidence>